<comment type="caution">
    <text evidence="2">The sequence shown here is derived from an EMBL/GenBank/DDBJ whole genome shotgun (WGS) entry which is preliminary data.</text>
</comment>
<dbReference type="AlphaFoldDB" id="A0A4S4NJS1"/>
<feature type="compositionally biased region" description="Acidic residues" evidence="1">
    <location>
        <begin position="29"/>
        <end position="40"/>
    </location>
</feature>
<sequence>MANFKTFNGNDYSSSESDYENDPYGGYEGWEEESGDYDEYGESRRQRRGGSNLYRAVHRLQRQIAALRRHLQLISRRAGTPANLARRIQELERTTSGMQQSQFMAQLLDLPQLETIRFAGQDESQIVENSSFDKQSLLLLQLLGQGQGSTATGSARGGQQLECLLPLLLLQKNDDQEGDDRLSTLLLLTLLNKQG</sequence>
<proteinExistence type="predicted"/>
<reference evidence="2 3" key="1">
    <citation type="submission" date="2019-04" db="EMBL/GenBank/DDBJ databases">
        <title>Lewinella litorea sp. nov., isolated from a marine sand.</title>
        <authorList>
            <person name="Yoon J.-H."/>
        </authorList>
    </citation>
    <scope>NUCLEOTIDE SEQUENCE [LARGE SCALE GENOMIC DNA]</scope>
    <source>
        <strain evidence="2 3">HSMS-39</strain>
    </source>
</reference>
<evidence type="ECO:0000313" key="3">
    <source>
        <dbReference type="Proteomes" id="UP000308528"/>
    </source>
</evidence>
<protein>
    <submittedName>
        <fullName evidence="2">Uncharacterized protein</fullName>
    </submittedName>
</protein>
<evidence type="ECO:0000313" key="2">
    <source>
        <dbReference type="EMBL" id="THH40042.1"/>
    </source>
</evidence>
<gene>
    <name evidence="2" type="ORF">E4021_10595</name>
</gene>
<dbReference type="Proteomes" id="UP000308528">
    <property type="component" value="Unassembled WGS sequence"/>
</dbReference>
<name>A0A4S4NJS1_9BACT</name>
<dbReference type="RefSeq" id="WP_136459169.1">
    <property type="nucleotide sequence ID" value="NZ_SRSF01000003.1"/>
</dbReference>
<evidence type="ECO:0000256" key="1">
    <source>
        <dbReference type="SAM" id="MobiDB-lite"/>
    </source>
</evidence>
<keyword evidence="3" id="KW-1185">Reference proteome</keyword>
<feature type="region of interest" description="Disordered" evidence="1">
    <location>
        <begin position="1"/>
        <end position="48"/>
    </location>
</feature>
<accession>A0A4S4NJS1</accession>
<organism evidence="2 3">
    <name type="scientific">Neolewinella litorea</name>
    <dbReference type="NCBI Taxonomy" id="2562452"/>
    <lineage>
        <taxon>Bacteria</taxon>
        <taxon>Pseudomonadati</taxon>
        <taxon>Bacteroidota</taxon>
        <taxon>Saprospiria</taxon>
        <taxon>Saprospirales</taxon>
        <taxon>Lewinellaceae</taxon>
        <taxon>Neolewinella</taxon>
    </lineage>
</organism>
<dbReference type="EMBL" id="SRSF01000003">
    <property type="protein sequence ID" value="THH40042.1"/>
    <property type="molecule type" value="Genomic_DNA"/>
</dbReference>
<dbReference type="OrthoDB" id="10007163at2"/>